<dbReference type="Proteomes" id="UP000219482">
    <property type="component" value="Unassembled WGS sequence"/>
</dbReference>
<dbReference type="EMBL" id="OCNK01000001">
    <property type="protein sequence ID" value="SOD95597.1"/>
    <property type="molecule type" value="Genomic_DNA"/>
</dbReference>
<keyword evidence="3" id="KW-1185">Reference proteome</keyword>
<dbReference type="SUPFAM" id="SSF69118">
    <property type="entry name" value="AhpD-like"/>
    <property type="match status" value="1"/>
</dbReference>
<keyword evidence="2" id="KW-0575">Peroxidase</keyword>
<dbReference type="GO" id="GO:0004601">
    <property type="term" value="F:peroxidase activity"/>
    <property type="evidence" value="ECO:0007669"/>
    <property type="project" value="UniProtKB-KW"/>
</dbReference>
<evidence type="ECO:0000256" key="1">
    <source>
        <dbReference type="SAM" id="MobiDB-lite"/>
    </source>
</evidence>
<feature type="region of interest" description="Disordered" evidence="1">
    <location>
        <begin position="1"/>
        <end position="20"/>
    </location>
</feature>
<proteinExistence type="predicted"/>
<dbReference type="PANTHER" id="PTHR35446">
    <property type="entry name" value="SI:CH211-175M2.5"/>
    <property type="match status" value="1"/>
</dbReference>
<dbReference type="InterPro" id="IPR029032">
    <property type="entry name" value="AhpD-like"/>
</dbReference>
<evidence type="ECO:0000313" key="2">
    <source>
        <dbReference type="EMBL" id="SOD95597.1"/>
    </source>
</evidence>
<gene>
    <name evidence="2" type="ORF">SAMN06272739_1267</name>
</gene>
<accession>A0A286GJ82</accession>
<dbReference type="Gene3D" id="1.20.1290.10">
    <property type="entry name" value="AhpD-like"/>
    <property type="match status" value="1"/>
</dbReference>
<name>A0A286GJ82_9ACTN</name>
<organism evidence="2 3">
    <name type="scientific">Blastococcus haudaquaticus</name>
    <dbReference type="NCBI Taxonomy" id="1938745"/>
    <lineage>
        <taxon>Bacteria</taxon>
        <taxon>Bacillati</taxon>
        <taxon>Actinomycetota</taxon>
        <taxon>Actinomycetes</taxon>
        <taxon>Geodermatophilales</taxon>
        <taxon>Geodermatophilaceae</taxon>
        <taxon>Blastococcus</taxon>
    </lineage>
</organism>
<dbReference type="RefSeq" id="WP_097182946.1">
    <property type="nucleotide sequence ID" value="NZ_OCNK01000001.1"/>
</dbReference>
<dbReference type="OrthoDB" id="153253at2"/>
<sequence>MTTDETQPDTGFLRPAPPGPAVEELFADDRAESGYVMNLSHAWAHRPAAQAALTDQLRQAAADAGLSYRQRGILVAAAASALGDPHCSLAWGRRLADEAGDGIAAAVLRGEDGALEPEDRALARWARQLARDPSGTTQAHVDALRAAGLDDAQILSMTVYVALRIAFSTVNDALGARPDVQLVTDAPESVRQAVTYGRSPAAAPSPG</sequence>
<protein>
    <submittedName>
        <fullName evidence="2">Alkylhydroperoxidase family enzyme, contains CxxC motif</fullName>
    </submittedName>
</protein>
<dbReference type="AlphaFoldDB" id="A0A286GJ82"/>
<dbReference type="PANTHER" id="PTHR35446:SF2">
    <property type="entry name" value="CARBOXYMUCONOLACTONE DECARBOXYLASE-LIKE DOMAIN-CONTAINING PROTEIN"/>
    <property type="match status" value="1"/>
</dbReference>
<reference evidence="3" key="1">
    <citation type="submission" date="2017-09" db="EMBL/GenBank/DDBJ databases">
        <authorList>
            <person name="Varghese N."/>
            <person name="Submissions S."/>
        </authorList>
    </citation>
    <scope>NUCLEOTIDE SEQUENCE [LARGE SCALE GENOMIC DNA]</scope>
    <source>
        <strain evidence="3">DSM 44270</strain>
    </source>
</reference>
<keyword evidence="2" id="KW-0560">Oxidoreductase</keyword>
<evidence type="ECO:0000313" key="3">
    <source>
        <dbReference type="Proteomes" id="UP000219482"/>
    </source>
</evidence>